<dbReference type="InterPro" id="IPR027417">
    <property type="entry name" value="P-loop_NTPase"/>
</dbReference>
<dbReference type="eggNOG" id="KOG3079">
    <property type="taxonomic scope" value="Eukaryota"/>
</dbReference>
<dbReference type="EMBL" id="AFYH01046137">
    <property type="status" value="NOT_ANNOTATED_CDS"/>
    <property type="molecule type" value="Genomic_DNA"/>
</dbReference>
<dbReference type="Pfam" id="PF00406">
    <property type="entry name" value="ADK"/>
    <property type="match status" value="2"/>
</dbReference>
<dbReference type="HAMAP" id="MF_00235">
    <property type="entry name" value="Adenylate_kinase_Adk"/>
    <property type="match status" value="1"/>
</dbReference>
<dbReference type="InterPro" id="IPR000850">
    <property type="entry name" value="Adenylat/UMP-CMP_kin"/>
</dbReference>
<reference evidence="6" key="3">
    <citation type="submission" date="2025-09" db="UniProtKB">
        <authorList>
            <consortium name="Ensembl"/>
        </authorList>
    </citation>
    <scope>IDENTIFICATION</scope>
</reference>
<keyword evidence="7" id="KW-1185">Reference proteome</keyword>
<dbReference type="AlphaFoldDB" id="H3BAZ9"/>
<dbReference type="PROSITE" id="PS00113">
    <property type="entry name" value="ADENYLATE_KINASE"/>
    <property type="match status" value="1"/>
</dbReference>
<evidence type="ECO:0000256" key="5">
    <source>
        <dbReference type="SAM" id="MobiDB-lite"/>
    </source>
</evidence>
<proteinExistence type="inferred from homology"/>
<keyword evidence="3 4" id="KW-0418">Kinase</keyword>
<sequence>MNTTEAKDYLSRREIPQLFESMLTGLMYYRPEDPIEYLEGCLQKVRELGGPEKVRWDTFIGQERRTLPPINGGQGKKTLFRTEIVEACAGPYRRFERLPPIQAQFSIESDSDMTEVSGLIQEYDVFDPLKPRPKIIFVIGGPGSGKGTQSSKIANHYGFICISVGEILRKQMIHHATSDKKWELIAQIIANGELAPPETTIEELKQQFIKQPDAKGFIVDGFPREIGQVFTFEEQIGSPDLVVLLACSKHQLRQRLEKRGQQQGRPDDNPHAIEKRVDTFKQNITLIMKYYQEKGVIVRFDADREEEEVFADIKATVEKRLFPEGRGASGKFSIEGFMVIPAHSSVDTGKAEQRGIDFEINLFLSSCVSPAEKLKGSKIIFVVGGPGSGKGTQCRKIVAKYGYTHLSTGDILRAEVQSGSERGESISDIMERGELVP</sequence>
<dbReference type="HOGENOM" id="CLU_034712_0_0_1"/>
<dbReference type="Ensembl" id="ENSLACT00000019203.1">
    <property type="protein sequence ID" value="ENSLACP00000019070.1"/>
    <property type="gene ID" value="ENSLACG00000016782.1"/>
</dbReference>
<dbReference type="PANTHER" id="PTHR23359">
    <property type="entry name" value="NUCLEOTIDE KINASE"/>
    <property type="match status" value="1"/>
</dbReference>
<dbReference type="OMA" id="NWGYVIE"/>
<dbReference type="InterPro" id="IPR033690">
    <property type="entry name" value="Adenylat_kinase_CS"/>
</dbReference>
<dbReference type="CDD" id="cd01428">
    <property type="entry name" value="ADK"/>
    <property type="match status" value="2"/>
</dbReference>
<dbReference type="GeneTree" id="ENSGT00940000155917"/>
<dbReference type="SUPFAM" id="SSF52540">
    <property type="entry name" value="P-loop containing nucleoside triphosphate hydrolases"/>
    <property type="match status" value="2"/>
</dbReference>
<evidence type="ECO:0000256" key="2">
    <source>
        <dbReference type="ARBA" id="ARBA00022741"/>
    </source>
</evidence>
<feature type="region of interest" description="Disordered" evidence="5">
    <location>
        <begin position="417"/>
        <end position="437"/>
    </location>
</feature>
<feature type="compositionally biased region" description="Basic and acidic residues" evidence="5">
    <location>
        <begin position="421"/>
        <end position="437"/>
    </location>
</feature>
<dbReference type="Proteomes" id="UP000008672">
    <property type="component" value="Unassembled WGS sequence"/>
</dbReference>
<keyword evidence="1 4" id="KW-0808">Transferase</keyword>
<dbReference type="InParanoid" id="H3BAZ9"/>
<evidence type="ECO:0000313" key="6">
    <source>
        <dbReference type="Ensembl" id="ENSLACP00000019070.1"/>
    </source>
</evidence>
<accession>H3BAZ9</accession>
<protein>
    <submittedName>
        <fullName evidence="6">Adenylate kinase 5, like</fullName>
    </submittedName>
</protein>
<reference evidence="7" key="1">
    <citation type="submission" date="2011-08" db="EMBL/GenBank/DDBJ databases">
        <title>The draft genome of Latimeria chalumnae.</title>
        <authorList>
            <person name="Di Palma F."/>
            <person name="Alfoldi J."/>
            <person name="Johnson J."/>
            <person name="Berlin A."/>
            <person name="Gnerre S."/>
            <person name="Jaffe D."/>
            <person name="MacCallum I."/>
            <person name="Young S."/>
            <person name="Walker B.J."/>
            <person name="Lander E."/>
            <person name="Lindblad-Toh K."/>
        </authorList>
    </citation>
    <scope>NUCLEOTIDE SEQUENCE [LARGE SCALE GENOMIC DNA]</scope>
    <source>
        <strain evidence="7">Wild caught</strain>
    </source>
</reference>
<dbReference type="Gene3D" id="3.40.50.300">
    <property type="entry name" value="P-loop containing nucleotide triphosphate hydrolases"/>
    <property type="match status" value="2"/>
</dbReference>
<organism evidence="6 7">
    <name type="scientific">Latimeria chalumnae</name>
    <name type="common">Coelacanth</name>
    <dbReference type="NCBI Taxonomy" id="7897"/>
    <lineage>
        <taxon>Eukaryota</taxon>
        <taxon>Metazoa</taxon>
        <taxon>Chordata</taxon>
        <taxon>Craniata</taxon>
        <taxon>Vertebrata</taxon>
        <taxon>Euteleostomi</taxon>
        <taxon>Coelacanthiformes</taxon>
        <taxon>Coelacanthidae</taxon>
        <taxon>Latimeria</taxon>
    </lineage>
</organism>
<dbReference type="STRING" id="7897.ENSLACP00000019070"/>
<dbReference type="GO" id="GO:0006139">
    <property type="term" value="P:nucleobase-containing compound metabolic process"/>
    <property type="evidence" value="ECO:0007669"/>
    <property type="project" value="InterPro"/>
</dbReference>
<keyword evidence="2" id="KW-0547">Nucleotide-binding</keyword>
<dbReference type="SUPFAM" id="SSF47391">
    <property type="entry name" value="Dimerization-anchoring domain of cAMP-dependent PK regulatory subunit"/>
    <property type="match status" value="1"/>
</dbReference>
<name>H3BAZ9_LATCH</name>
<reference evidence="6" key="2">
    <citation type="submission" date="2025-08" db="UniProtKB">
        <authorList>
            <consortium name="Ensembl"/>
        </authorList>
    </citation>
    <scope>IDENTIFICATION</scope>
</reference>
<evidence type="ECO:0000256" key="3">
    <source>
        <dbReference type="ARBA" id="ARBA00022777"/>
    </source>
</evidence>
<dbReference type="GO" id="GO:0005524">
    <property type="term" value="F:ATP binding"/>
    <property type="evidence" value="ECO:0007669"/>
    <property type="project" value="InterPro"/>
</dbReference>
<dbReference type="GO" id="GO:0019205">
    <property type="term" value="F:nucleobase-containing compound kinase activity"/>
    <property type="evidence" value="ECO:0007669"/>
    <property type="project" value="InterPro"/>
</dbReference>
<dbReference type="Bgee" id="ENSLACG00000016782">
    <property type="expression patterns" value="Expressed in pectoral fin and 3 other cell types or tissues"/>
</dbReference>
<evidence type="ECO:0000313" key="7">
    <source>
        <dbReference type="Proteomes" id="UP000008672"/>
    </source>
</evidence>
<evidence type="ECO:0000256" key="4">
    <source>
        <dbReference type="RuleBase" id="RU003330"/>
    </source>
</evidence>
<evidence type="ECO:0000256" key="1">
    <source>
        <dbReference type="ARBA" id="ARBA00022679"/>
    </source>
</evidence>
<dbReference type="PRINTS" id="PR00094">
    <property type="entry name" value="ADENYLTKNASE"/>
</dbReference>
<dbReference type="CDD" id="cd22978">
    <property type="entry name" value="DD_AK5"/>
    <property type="match status" value="1"/>
</dbReference>
<comment type="similarity">
    <text evidence="4">Belongs to the adenylate kinase family.</text>
</comment>